<sequence length="40" mass="4863">MVRLLFIQSLYNLSDEDCEYQVLDRMSFQQWPRSLLNRPG</sequence>
<evidence type="ECO:0000313" key="5">
    <source>
        <dbReference type="Proteomes" id="UP000315577"/>
    </source>
</evidence>
<organism evidence="2 4">
    <name type="scientific">Tepidimonas ignava</name>
    <dbReference type="NCBI Taxonomy" id="114249"/>
    <lineage>
        <taxon>Bacteria</taxon>
        <taxon>Pseudomonadati</taxon>
        <taxon>Pseudomonadota</taxon>
        <taxon>Betaproteobacteria</taxon>
        <taxon>Burkholderiales</taxon>
        <taxon>Tepidimonas</taxon>
    </lineage>
</organism>
<gene>
    <name evidence="2" type="ORF">EDC36_11463</name>
    <name evidence="3" type="ORF">Tigna_02067</name>
</gene>
<dbReference type="AlphaFoldDB" id="A0A4R3LAW3"/>
<evidence type="ECO:0000313" key="2">
    <source>
        <dbReference type="EMBL" id="TCS95424.1"/>
    </source>
</evidence>
<reference evidence="3 5" key="2">
    <citation type="submission" date="2019-07" db="EMBL/GenBank/DDBJ databases">
        <title>Tepidimonas ignava SPS-1037 draft genome.</title>
        <authorList>
            <person name="Da Costa M.S."/>
            <person name="Froufe H.J.C."/>
            <person name="Egas C."/>
            <person name="Albuquerque L."/>
        </authorList>
    </citation>
    <scope>NUCLEOTIDE SEQUENCE [LARGE SCALE GENOMIC DNA]</scope>
    <source>
        <strain evidence="3 5">SPS-1037</strain>
    </source>
</reference>
<evidence type="ECO:0000313" key="3">
    <source>
        <dbReference type="EMBL" id="TSE20037.1"/>
    </source>
</evidence>
<dbReference type="Pfam" id="PF05598">
    <property type="entry name" value="DUF772"/>
    <property type="match status" value="1"/>
</dbReference>
<feature type="domain" description="Transposase InsH N-terminal" evidence="1">
    <location>
        <begin position="1"/>
        <end position="30"/>
    </location>
</feature>
<accession>A0A4R3LAW3</accession>
<protein>
    <submittedName>
        <fullName evidence="2">Transposase-like protein DUF772</fullName>
    </submittedName>
</protein>
<dbReference type="Proteomes" id="UP000315577">
    <property type="component" value="Unassembled WGS sequence"/>
</dbReference>
<reference evidence="2 4" key="1">
    <citation type="submission" date="2019-03" db="EMBL/GenBank/DDBJ databases">
        <title>Genomic Encyclopedia of Type Strains, Phase IV (KMG-IV): sequencing the most valuable type-strain genomes for metagenomic binning, comparative biology and taxonomic classification.</title>
        <authorList>
            <person name="Goeker M."/>
        </authorList>
    </citation>
    <scope>NUCLEOTIDE SEQUENCE [LARGE SCALE GENOMIC DNA]</scope>
    <source>
        <strain evidence="2 4">DSM 12034</strain>
    </source>
</reference>
<dbReference type="InterPro" id="IPR008490">
    <property type="entry name" value="Transposase_InsH_N"/>
</dbReference>
<evidence type="ECO:0000259" key="1">
    <source>
        <dbReference type="Pfam" id="PF05598"/>
    </source>
</evidence>
<dbReference type="Proteomes" id="UP000295536">
    <property type="component" value="Unassembled WGS sequence"/>
</dbReference>
<proteinExistence type="predicted"/>
<dbReference type="EMBL" id="VJNC01000014">
    <property type="protein sequence ID" value="TSE20037.1"/>
    <property type="molecule type" value="Genomic_DNA"/>
</dbReference>
<keyword evidence="5" id="KW-1185">Reference proteome</keyword>
<comment type="caution">
    <text evidence="2">The sequence shown here is derived from an EMBL/GenBank/DDBJ whole genome shotgun (WGS) entry which is preliminary data.</text>
</comment>
<dbReference type="EMBL" id="SMAH01000014">
    <property type="protein sequence ID" value="TCS95424.1"/>
    <property type="molecule type" value="Genomic_DNA"/>
</dbReference>
<evidence type="ECO:0000313" key="4">
    <source>
        <dbReference type="Proteomes" id="UP000295536"/>
    </source>
</evidence>
<name>A0A4R3LAW3_9BURK</name>
<dbReference type="RefSeq" id="WP_390617134.1">
    <property type="nucleotide sequence ID" value="NZ_JBKBMZ010000035.1"/>
</dbReference>